<dbReference type="Pfam" id="PF13279">
    <property type="entry name" value="4HBT_2"/>
    <property type="match status" value="1"/>
</dbReference>
<keyword evidence="2" id="KW-1185">Reference proteome</keyword>
<dbReference type="EMBL" id="JBEPMB010000007">
    <property type="protein sequence ID" value="MET3615427.1"/>
    <property type="molecule type" value="Genomic_DNA"/>
</dbReference>
<protein>
    <submittedName>
        <fullName evidence="1">Acyl-CoA thioester hydrolase</fullName>
        <ecNumber evidence="1">3.1.2.-</ecNumber>
    </submittedName>
</protein>
<dbReference type="PANTHER" id="PTHR31793">
    <property type="entry name" value="4-HYDROXYBENZOYL-COA THIOESTERASE FAMILY MEMBER"/>
    <property type="match status" value="1"/>
</dbReference>
<dbReference type="RefSeq" id="WP_354557904.1">
    <property type="nucleotide sequence ID" value="NZ_JBEPMB010000007.1"/>
</dbReference>
<evidence type="ECO:0000313" key="1">
    <source>
        <dbReference type="EMBL" id="MET3615427.1"/>
    </source>
</evidence>
<dbReference type="SUPFAM" id="SSF54637">
    <property type="entry name" value="Thioesterase/thiol ester dehydrase-isomerase"/>
    <property type="match status" value="1"/>
</dbReference>
<dbReference type="PANTHER" id="PTHR31793:SF2">
    <property type="entry name" value="BLR1345 PROTEIN"/>
    <property type="match status" value="1"/>
</dbReference>
<dbReference type="CDD" id="cd00586">
    <property type="entry name" value="4HBT"/>
    <property type="match status" value="1"/>
</dbReference>
<dbReference type="Proteomes" id="UP001549047">
    <property type="component" value="Unassembled WGS sequence"/>
</dbReference>
<dbReference type="Gene3D" id="3.10.129.10">
    <property type="entry name" value="Hotdog Thioesterase"/>
    <property type="match status" value="1"/>
</dbReference>
<proteinExistence type="predicted"/>
<reference evidence="1 2" key="1">
    <citation type="submission" date="2024-06" db="EMBL/GenBank/DDBJ databases">
        <title>Genomic Encyclopedia of Type Strains, Phase IV (KMG-IV): sequencing the most valuable type-strain genomes for metagenomic binning, comparative biology and taxonomic classification.</title>
        <authorList>
            <person name="Goeker M."/>
        </authorList>
    </citation>
    <scope>NUCLEOTIDE SEQUENCE [LARGE SCALE GENOMIC DNA]</scope>
    <source>
        <strain evidence="1 2">DSM 29780</strain>
    </source>
</reference>
<dbReference type="GO" id="GO:0016787">
    <property type="term" value="F:hydrolase activity"/>
    <property type="evidence" value="ECO:0007669"/>
    <property type="project" value="UniProtKB-KW"/>
</dbReference>
<dbReference type="InterPro" id="IPR050563">
    <property type="entry name" value="4-hydroxybenzoyl-CoA_TE"/>
</dbReference>
<comment type="caution">
    <text evidence="1">The sequence shown here is derived from an EMBL/GenBank/DDBJ whole genome shotgun (WGS) entry which is preliminary data.</text>
</comment>
<evidence type="ECO:0000313" key="2">
    <source>
        <dbReference type="Proteomes" id="UP001549047"/>
    </source>
</evidence>
<name>A0ABV2J3V5_9HYPH</name>
<dbReference type="InterPro" id="IPR029069">
    <property type="entry name" value="HotDog_dom_sf"/>
</dbReference>
<organism evidence="1 2">
    <name type="scientific">Rhizobium aquaticum</name>
    <dbReference type="NCBI Taxonomy" id="1549636"/>
    <lineage>
        <taxon>Bacteria</taxon>
        <taxon>Pseudomonadati</taxon>
        <taxon>Pseudomonadota</taxon>
        <taxon>Alphaproteobacteria</taxon>
        <taxon>Hyphomicrobiales</taxon>
        <taxon>Rhizobiaceae</taxon>
        <taxon>Rhizobium/Agrobacterium group</taxon>
        <taxon>Rhizobium</taxon>
    </lineage>
</organism>
<keyword evidence="1" id="KW-0378">Hydrolase</keyword>
<sequence>MELVTYRGVVYPVQCDVMGHMNVQHYIGAFDQAGWHLVAAIGYKPSWLKERNWGWADRRYEIDFVDELPVGSLFEVRSRFLKVGHTSLTTHHAMYNSEKGTLSAEITAVTILFDLVARKSTPLPPEMVEGAKAYLVEASV</sequence>
<gene>
    <name evidence="1" type="ORF">ABID16_003771</name>
</gene>
<accession>A0ABV2J3V5</accession>
<dbReference type="EC" id="3.1.2.-" evidence="1"/>